<feature type="region of interest" description="Disordered" evidence="1">
    <location>
        <begin position="1"/>
        <end position="32"/>
    </location>
</feature>
<dbReference type="InterPro" id="IPR001919">
    <property type="entry name" value="CBD2"/>
</dbReference>
<dbReference type="InterPro" id="IPR017853">
    <property type="entry name" value="GH"/>
</dbReference>
<accession>A0A4R5BCP2</accession>
<keyword evidence="4" id="KW-1185">Reference proteome</keyword>
<dbReference type="AlphaFoldDB" id="A0A4R5BCP2"/>
<dbReference type="Gene3D" id="2.60.40.290">
    <property type="match status" value="1"/>
</dbReference>
<dbReference type="GO" id="GO:0004553">
    <property type="term" value="F:hydrolase activity, hydrolyzing O-glycosyl compounds"/>
    <property type="evidence" value="ECO:0007669"/>
    <property type="project" value="InterPro"/>
</dbReference>
<feature type="region of interest" description="Disordered" evidence="1">
    <location>
        <begin position="133"/>
        <end position="155"/>
    </location>
</feature>
<dbReference type="SUPFAM" id="SSF51445">
    <property type="entry name" value="(Trans)glycosidases"/>
    <property type="match status" value="1"/>
</dbReference>
<dbReference type="InterPro" id="IPR013780">
    <property type="entry name" value="Glyco_hydro_b"/>
</dbReference>
<dbReference type="SUPFAM" id="SSF49384">
    <property type="entry name" value="Carbohydrate-binding domain"/>
    <property type="match status" value="1"/>
</dbReference>
<dbReference type="EMBL" id="SMKY01000046">
    <property type="protein sequence ID" value="TDD84268.1"/>
    <property type="molecule type" value="Genomic_DNA"/>
</dbReference>
<feature type="domain" description="CBM2" evidence="2">
    <location>
        <begin position="590"/>
        <end position="699"/>
    </location>
</feature>
<dbReference type="Gene3D" id="3.20.20.80">
    <property type="entry name" value="Glycosidases"/>
    <property type="match status" value="1"/>
</dbReference>
<dbReference type="Pfam" id="PF12891">
    <property type="entry name" value="Glyco_hydro_44"/>
    <property type="match status" value="1"/>
</dbReference>
<feature type="compositionally biased region" description="Basic residues" evidence="1">
    <location>
        <begin position="12"/>
        <end position="26"/>
    </location>
</feature>
<sequence length="699" mass="74668">MPPSRPAPRSRSGSRRPARPGRRRRSTSTTRRARCDVARTKALLAAALAAALLPWAAPAAQAADGPALTVDPGASRHTISPYIYGMNFAGEDLAKELNLPVRRWGGNATTRYNYLYDETNRGSDWYFENVPGPAPDPAALPDGSETDQFTEQDRRTGTDTILSVPLIGWTPKARDYTCGFGIEKYGPQQGADTEWRPDCGNGVKPDGSNVTGNDPADTSVPAGPRYVTDWLSHLTGKYGTADGGGVRFYNLDNEPDLWHATHRDVHPEGAGYDEMRDQTYAIASAVKAADPGAKTLGPVGWGYQSLTMSGLDKQTCDREGGDCWSNPPDRAAHGGVAFADWYLRQMKAYEDQHGKRILDYFDEHLYPQQSGVALGEAGDAATQELRLRSTRQLWDPTYTDESWIDQPIQYIPRMRDLVNANYPGTKLAVTEYNWGALGHVNGALAEADVLGIFGREGLDLATLWAPPGSADPGAYAFRMYRNYDGAGASFGDTSVSAKSADQGKLAVYAAQRSADKALTLMIVNKSLTDDLTSTVSVAGRSGSAAGHVYRYSGADQSSIVHAPDVTVGSDGFSSTFPASSITLVEIPADDGPAAPACEVAYKVQSQWGSGFTAQVTVTNTGTSPLSGWTLGFAFAADQRVAQGWNATWAQDGANVTARGLDWNKAIEPGGSVTIGFNASSGGTNPAPSTFKVNNATCTT</sequence>
<organism evidence="3 4">
    <name type="scientific">Actinomadura darangshiensis</name>
    <dbReference type="NCBI Taxonomy" id="705336"/>
    <lineage>
        <taxon>Bacteria</taxon>
        <taxon>Bacillati</taxon>
        <taxon>Actinomycetota</taxon>
        <taxon>Actinomycetes</taxon>
        <taxon>Streptosporangiales</taxon>
        <taxon>Thermomonosporaceae</taxon>
        <taxon>Actinomadura</taxon>
    </lineage>
</organism>
<evidence type="ECO:0000313" key="3">
    <source>
        <dbReference type="EMBL" id="TDD84268.1"/>
    </source>
</evidence>
<evidence type="ECO:0000256" key="1">
    <source>
        <dbReference type="SAM" id="MobiDB-lite"/>
    </source>
</evidence>
<name>A0A4R5BCP2_9ACTN</name>
<proteinExistence type="predicted"/>
<dbReference type="Gene3D" id="2.60.40.1180">
    <property type="entry name" value="Golgi alpha-mannosidase II"/>
    <property type="match status" value="1"/>
</dbReference>
<dbReference type="Pfam" id="PF00553">
    <property type="entry name" value="CBM_2"/>
    <property type="match status" value="1"/>
</dbReference>
<protein>
    <recommendedName>
        <fullName evidence="2">CBM2 domain-containing protein</fullName>
    </recommendedName>
</protein>
<evidence type="ECO:0000259" key="2">
    <source>
        <dbReference type="PROSITE" id="PS51173"/>
    </source>
</evidence>
<dbReference type="GO" id="GO:0030247">
    <property type="term" value="F:polysaccharide binding"/>
    <property type="evidence" value="ECO:0007669"/>
    <property type="project" value="UniProtKB-UniRule"/>
</dbReference>
<comment type="caution">
    <text evidence="3">The sequence shown here is derived from an EMBL/GenBank/DDBJ whole genome shotgun (WGS) entry which is preliminary data.</text>
</comment>
<dbReference type="PROSITE" id="PS51173">
    <property type="entry name" value="CBM2"/>
    <property type="match status" value="1"/>
</dbReference>
<gene>
    <name evidence="3" type="ORF">E1293_13170</name>
</gene>
<dbReference type="InterPro" id="IPR012291">
    <property type="entry name" value="CBM2_carb-bd_dom_sf"/>
</dbReference>
<dbReference type="OrthoDB" id="9803686at2"/>
<reference evidence="3 4" key="1">
    <citation type="submission" date="2019-03" db="EMBL/GenBank/DDBJ databases">
        <title>Draft genome sequences of novel Actinobacteria.</title>
        <authorList>
            <person name="Sahin N."/>
            <person name="Ay H."/>
            <person name="Saygin H."/>
        </authorList>
    </citation>
    <scope>NUCLEOTIDE SEQUENCE [LARGE SCALE GENOMIC DNA]</scope>
    <source>
        <strain evidence="3 4">DSM 45941</strain>
    </source>
</reference>
<dbReference type="Proteomes" id="UP000295578">
    <property type="component" value="Unassembled WGS sequence"/>
</dbReference>
<evidence type="ECO:0000313" key="4">
    <source>
        <dbReference type="Proteomes" id="UP000295578"/>
    </source>
</evidence>
<dbReference type="GO" id="GO:0005975">
    <property type="term" value="P:carbohydrate metabolic process"/>
    <property type="evidence" value="ECO:0007669"/>
    <property type="project" value="InterPro"/>
</dbReference>
<dbReference type="SMART" id="SM00637">
    <property type="entry name" value="CBD_II"/>
    <property type="match status" value="1"/>
</dbReference>
<dbReference type="InterPro" id="IPR024745">
    <property type="entry name" value="GH44_cat"/>
</dbReference>
<dbReference type="InterPro" id="IPR008965">
    <property type="entry name" value="CBM2/CBM3_carb-bd_dom_sf"/>
</dbReference>